<dbReference type="EMBL" id="JACEIP010000001">
    <property type="protein sequence ID" value="MBA4541510.1"/>
    <property type="molecule type" value="Genomic_DNA"/>
</dbReference>
<keyword evidence="4" id="KW-1185">Reference proteome</keyword>
<protein>
    <submittedName>
        <fullName evidence="3">Uncharacterized protein</fullName>
    </submittedName>
</protein>
<keyword evidence="2" id="KW-0812">Transmembrane</keyword>
<sequence length="132" mass="15037">MGLVIIILLMVVGILFLIIFNVRAVKNKDKDKKRVTSAENPTLQSKPDPVSAEEPDSAAAMDQSKPKVETKTKVAPRTTSTKQEISRQTDQEYREALRRGLSAMTKPEKPAKKDHIDDDEYRKMLRQMQQKK</sequence>
<accession>A0A7W1X7K1</accession>
<keyword evidence="2" id="KW-0472">Membrane</keyword>
<evidence type="ECO:0000256" key="1">
    <source>
        <dbReference type="SAM" id="MobiDB-lite"/>
    </source>
</evidence>
<feature type="compositionally biased region" description="Basic and acidic residues" evidence="1">
    <location>
        <begin position="106"/>
        <end position="123"/>
    </location>
</feature>
<feature type="compositionally biased region" description="Basic and acidic residues" evidence="1">
    <location>
        <begin position="84"/>
        <end position="98"/>
    </location>
</feature>
<reference evidence="3 4" key="1">
    <citation type="submission" date="2020-07" db="EMBL/GenBank/DDBJ databases">
        <authorList>
            <person name="Feng H."/>
        </authorList>
    </citation>
    <scope>NUCLEOTIDE SEQUENCE [LARGE SCALE GENOMIC DNA]</scope>
    <source>
        <strain evidence="4">s-11</strain>
    </source>
</reference>
<evidence type="ECO:0000256" key="2">
    <source>
        <dbReference type="SAM" id="Phobius"/>
    </source>
</evidence>
<dbReference type="RefSeq" id="WP_033099317.1">
    <property type="nucleotide sequence ID" value="NZ_JACEIP010000001.1"/>
</dbReference>
<comment type="caution">
    <text evidence="3">The sequence shown here is derived from an EMBL/GenBank/DDBJ whole genome shotgun (WGS) entry which is preliminary data.</text>
</comment>
<dbReference type="AlphaFoldDB" id="A0A7W1X7K1"/>
<evidence type="ECO:0000313" key="4">
    <source>
        <dbReference type="Proteomes" id="UP000530514"/>
    </source>
</evidence>
<proteinExistence type="predicted"/>
<organism evidence="3 4">
    <name type="scientific">Thermoactinomyces daqus</name>
    <dbReference type="NCBI Taxonomy" id="1329516"/>
    <lineage>
        <taxon>Bacteria</taxon>
        <taxon>Bacillati</taxon>
        <taxon>Bacillota</taxon>
        <taxon>Bacilli</taxon>
        <taxon>Bacillales</taxon>
        <taxon>Thermoactinomycetaceae</taxon>
        <taxon>Thermoactinomyces</taxon>
    </lineage>
</organism>
<feature type="region of interest" description="Disordered" evidence="1">
    <location>
        <begin position="28"/>
        <end position="132"/>
    </location>
</feature>
<name>A0A7W1X7K1_9BACL</name>
<dbReference type="Proteomes" id="UP000530514">
    <property type="component" value="Unassembled WGS sequence"/>
</dbReference>
<feature type="transmembrane region" description="Helical" evidence="2">
    <location>
        <begin position="6"/>
        <end position="25"/>
    </location>
</feature>
<keyword evidence="2" id="KW-1133">Transmembrane helix</keyword>
<gene>
    <name evidence="3" type="ORF">H1164_01125</name>
</gene>
<evidence type="ECO:0000313" key="3">
    <source>
        <dbReference type="EMBL" id="MBA4541510.1"/>
    </source>
</evidence>